<comment type="subcellular location">
    <subcellularLocation>
        <location evidence="1">Nucleus</location>
        <location evidence="1">Nucleolus</location>
    </subcellularLocation>
</comment>
<dbReference type="PANTHER" id="PTHR44215">
    <property type="entry name" value="WD REPEAT-CONTAINING PROTEIN 75"/>
    <property type="match status" value="1"/>
</dbReference>
<evidence type="ECO:0000256" key="5">
    <source>
        <dbReference type="ARBA" id="ARBA00022737"/>
    </source>
</evidence>
<evidence type="ECO:0000256" key="1">
    <source>
        <dbReference type="ARBA" id="ARBA00004604"/>
    </source>
</evidence>
<evidence type="ECO:0000313" key="9">
    <source>
        <dbReference type="Proteomes" id="UP000186176"/>
    </source>
</evidence>
<keyword evidence="4" id="KW-0853">WD repeat</keyword>
<dbReference type="VEuPathDB" id="CryptoDB:cubi_01998"/>
<dbReference type="GO" id="GO:0032040">
    <property type="term" value="C:small-subunit processome"/>
    <property type="evidence" value="ECO:0007669"/>
    <property type="project" value="InterPro"/>
</dbReference>
<dbReference type="AlphaFoldDB" id="A0A1J4MRF6"/>
<comment type="caution">
    <text evidence="8">The sequence shown here is derived from an EMBL/GenBank/DDBJ whole genome shotgun (WGS) entry which is preliminary data.</text>
</comment>
<evidence type="ECO:0000256" key="3">
    <source>
        <dbReference type="ARBA" id="ARBA00022552"/>
    </source>
</evidence>
<dbReference type="InterPro" id="IPR015943">
    <property type="entry name" value="WD40/YVTN_repeat-like_dom_sf"/>
</dbReference>
<dbReference type="SUPFAM" id="SSF50978">
    <property type="entry name" value="WD40 repeat-like"/>
    <property type="match status" value="2"/>
</dbReference>
<evidence type="ECO:0000313" key="8">
    <source>
        <dbReference type="EMBL" id="OII75477.1"/>
    </source>
</evidence>
<gene>
    <name evidence="8" type="ORF">cubi_01998</name>
</gene>
<dbReference type="InterPro" id="IPR036322">
    <property type="entry name" value="WD40_repeat_dom_sf"/>
</dbReference>
<protein>
    <submittedName>
        <fullName evidence="8">WD40 repeat-containing protein</fullName>
    </submittedName>
</protein>
<keyword evidence="2" id="KW-0690">Ribosome biogenesis</keyword>
<keyword evidence="3" id="KW-0698">rRNA processing</keyword>
<keyword evidence="7" id="KW-0539">Nucleus</keyword>
<dbReference type="GO" id="GO:0006364">
    <property type="term" value="P:rRNA processing"/>
    <property type="evidence" value="ECO:0007669"/>
    <property type="project" value="UniProtKB-KW"/>
</dbReference>
<keyword evidence="9" id="KW-1185">Reference proteome</keyword>
<dbReference type="GO" id="GO:0003723">
    <property type="term" value="F:RNA binding"/>
    <property type="evidence" value="ECO:0007669"/>
    <property type="project" value="InterPro"/>
</dbReference>
<evidence type="ECO:0000256" key="6">
    <source>
        <dbReference type="ARBA" id="ARBA00023163"/>
    </source>
</evidence>
<dbReference type="InterPro" id="IPR053826">
    <property type="entry name" value="WDR75"/>
</dbReference>
<dbReference type="RefSeq" id="XP_028876484.1">
    <property type="nucleotide sequence ID" value="XM_029019010.1"/>
</dbReference>
<evidence type="ECO:0000256" key="7">
    <source>
        <dbReference type="ARBA" id="ARBA00023242"/>
    </source>
</evidence>
<dbReference type="GeneID" id="39978789"/>
<dbReference type="Proteomes" id="UP000186176">
    <property type="component" value="Unassembled WGS sequence"/>
</dbReference>
<dbReference type="PANTHER" id="PTHR44215:SF1">
    <property type="entry name" value="WD REPEAT-CONTAINING PROTEIN 75"/>
    <property type="match status" value="1"/>
</dbReference>
<dbReference type="Gene3D" id="2.130.10.10">
    <property type="entry name" value="YVTN repeat-like/Quinoprotein amine dehydrogenase"/>
    <property type="match status" value="1"/>
</dbReference>
<dbReference type="GO" id="GO:2000234">
    <property type="term" value="P:positive regulation of rRNA processing"/>
    <property type="evidence" value="ECO:0007669"/>
    <property type="project" value="TreeGrafter"/>
</dbReference>
<name>A0A1J4MRF6_9CRYT</name>
<evidence type="ECO:0000256" key="4">
    <source>
        <dbReference type="ARBA" id="ARBA00022574"/>
    </source>
</evidence>
<dbReference type="OrthoDB" id="4096at2759"/>
<dbReference type="InterPro" id="IPR001680">
    <property type="entry name" value="WD40_rpt"/>
</dbReference>
<accession>A0A1J4MRF6</accession>
<keyword evidence="5" id="KW-0677">Repeat</keyword>
<reference evidence="8 9" key="1">
    <citation type="submission" date="2016-10" db="EMBL/GenBank/DDBJ databases">
        <title>Reductive evolution of mitochondrial metabolism and differential evolution of invasion-related proteins in Cryptosporidium.</title>
        <authorList>
            <person name="Liu S."/>
            <person name="Roellig D.M."/>
            <person name="Guo Y."/>
            <person name="Li N."/>
            <person name="Frace M.A."/>
            <person name="Tang K."/>
            <person name="Zhang L."/>
            <person name="Feng Y."/>
            <person name="Xiao L."/>
        </authorList>
    </citation>
    <scope>NUCLEOTIDE SEQUENCE [LARGE SCALE GENOMIC DNA]</scope>
    <source>
        <strain evidence="8">39726</strain>
    </source>
</reference>
<dbReference type="EMBL" id="LRBP01000001">
    <property type="protein sequence ID" value="OII75477.1"/>
    <property type="molecule type" value="Genomic_DNA"/>
</dbReference>
<dbReference type="GO" id="GO:0045943">
    <property type="term" value="P:positive regulation of transcription by RNA polymerase I"/>
    <property type="evidence" value="ECO:0007669"/>
    <property type="project" value="InterPro"/>
</dbReference>
<dbReference type="SMART" id="SM00320">
    <property type="entry name" value="WD40"/>
    <property type="match status" value="4"/>
</dbReference>
<evidence type="ECO:0000256" key="2">
    <source>
        <dbReference type="ARBA" id="ARBA00022517"/>
    </source>
</evidence>
<proteinExistence type="predicted"/>
<organism evidence="8 9">
    <name type="scientific">Cryptosporidium ubiquitum</name>
    <dbReference type="NCBI Taxonomy" id="857276"/>
    <lineage>
        <taxon>Eukaryota</taxon>
        <taxon>Sar</taxon>
        <taxon>Alveolata</taxon>
        <taxon>Apicomplexa</taxon>
        <taxon>Conoidasida</taxon>
        <taxon>Coccidia</taxon>
        <taxon>Eucoccidiorida</taxon>
        <taxon>Eimeriorina</taxon>
        <taxon>Cryptosporidiidae</taxon>
        <taxon>Cryptosporidium</taxon>
    </lineage>
</organism>
<sequence length="1047" mass="120210">MNKGYKGGCFSLKVPPVFCKNGNLLLIPKGRNNEINVYDTLGNGESRSQFSASKEVITGFGVIKSNHKEELIITTTFNGLIRIFTLHDVLNHMEKPLMEFRITQCILDLKIAKNNIYLLTGEAKGEDTVLNPNVSLYKIVNSDIFSRLNSDNNKTDSKFAQKFLKKMIDFSYGALSFQVSFDESIFCFIWKNILLIWNIQYPNQIIRFRHSEYILSLIISEDKQFVATGDAYGRLTYWFIPPSSSKEGIQMWENAPSISENSDIEKMIYKYNVKTSISHWHSHELTCLNIIPGTDVILSGGEEAVLVLWRQTFSSDSYLIHSRNQLKNSNNNGTRQFIPRLGAPIYTITPFKKERVQNDTQNTDYHQTSESIPSLIAAIVCSDNSIKIIDLVHNKIINTIYGISTPFNIIKGSVMDYPQMKIIPSYFFNPTRLLVSIIGHPFKLHIHDLIKDLWYSSIFCKPEESYVSKVGEGISSSKLVQDDVTRVLLVDAYYSKNAKFAITIESQTFDHMKNQKKVYNFKFWRILISKERTHFELVSKYHIAHTDQVISIEEAKSENPYIDDYHNIMDKSNFETETNNTCFITTTSKREIKCWVYKKEVKEWVNSSIIHGESDIEVYSTCFSDEFNKLFLASSKGIIIYNWNKQHSVLLESDLGYLSLKGNKISQMVTIMHMNEYYLLALSTFSKKLFVWNITSMELILEQNIDLNFDSKLITTQNFGKYNKLMEEIPFQFAIIRDKNKGKISLYKFEKNIKSKSNKSRSEIKLTCLKDIEVDLLEKTSIKDAIIQPKVENSKICLYLVLLLSSCDVYIQEVGVLDRSDIVSQVLNNINVQPETSEKTPLSIKGFTDESHDITDIQESIEKMFLTASKDDQIKDEKESHVVSTLSKVSKTVQNIISYSNDSSNKGLVIDQAVRSFSSLYCLRQNSTEVLSFGKKNLKNLSQSLNTCMCPSPSNLFWTLFNSNSTNLSRLSEHDNDHNTNSKHHKSSYVQVFDSKDTNKLDEYQLSSSKNSFDQMNNEILISESLKPLQTQKLQSMLKKATFSERK</sequence>
<keyword evidence="6" id="KW-0804">Transcription</keyword>